<comment type="caution">
    <text evidence="2">The sequence shown here is derived from an EMBL/GenBank/DDBJ whole genome shotgun (WGS) entry which is preliminary data.</text>
</comment>
<feature type="domain" description="Xaa-Pro dipeptidyl-peptidase-like" evidence="1">
    <location>
        <begin position="38"/>
        <end position="146"/>
    </location>
</feature>
<dbReference type="GO" id="GO:0016787">
    <property type="term" value="F:hydrolase activity"/>
    <property type="evidence" value="ECO:0007669"/>
    <property type="project" value="UniProtKB-KW"/>
</dbReference>
<dbReference type="PANTHER" id="PTHR42103:SF2">
    <property type="entry name" value="AB HYDROLASE-1 DOMAIN-CONTAINING PROTEIN"/>
    <property type="match status" value="1"/>
</dbReference>
<evidence type="ECO:0000259" key="1">
    <source>
        <dbReference type="Pfam" id="PF02129"/>
    </source>
</evidence>
<organism evidence="2 3">
    <name type="scientific">Steroidobacter gossypii</name>
    <dbReference type="NCBI Taxonomy" id="2805490"/>
    <lineage>
        <taxon>Bacteria</taxon>
        <taxon>Pseudomonadati</taxon>
        <taxon>Pseudomonadota</taxon>
        <taxon>Gammaproteobacteria</taxon>
        <taxon>Steroidobacterales</taxon>
        <taxon>Steroidobacteraceae</taxon>
        <taxon>Steroidobacter</taxon>
    </lineage>
</organism>
<accession>A0ABS1X311</accession>
<dbReference type="RefSeq" id="WP_203169713.1">
    <property type="nucleotide sequence ID" value="NZ_JAEVLS010000005.1"/>
</dbReference>
<dbReference type="InterPro" id="IPR029058">
    <property type="entry name" value="AB_hydrolase_fold"/>
</dbReference>
<keyword evidence="3" id="KW-1185">Reference proteome</keyword>
<dbReference type="Pfam" id="PF02129">
    <property type="entry name" value="Peptidase_S15"/>
    <property type="match status" value="1"/>
</dbReference>
<evidence type="ECO:0000313" key="3">
    <source>
        <dbReference type="Proteomes" id="UP000661077"/>
    </source>
</evidence>
<gene>
    <name evidence="2" type="ORF">JM946_22955</name>
</gene>
<reference evidence="2 3" key="1">
    <citation type="journal article" date="2021" name="Int. J. Syst. Evol. Microbiol.">
        <title>Steroidobacter gossypii sp. nov., isolated from soil of cotton cropping field.</title>
        <authorList>
            <person name="Huang R."/>
            <person name="Yang S."/>
            <person name="Zhen C."/>
            <person name="Liu W."/>
        </authorList>
    </citation>
    <scope>NUCLEOTIDE SEQUENCE [LARGE SCALE GENOMIC DNA]</scope>
    <source>
        <strain evidence="2 3">S1-65</strain>
    </source>
</reference>
<evidence type="ECO:0000313" key="2">
    <source>
        <dbReference type="EMBL" id="MBM0107612.1"/>
    </source>
</evidence>
<dbReference type="Gene3D" id="3.40.50.1820">
    <property type="entry name" value="alpha/beta hydrolase"/>
    <property type="match status" value="1"/>
</dbReference>
<proteinExistence type="predicted"/>
<keyword evidence="2" id="KW-0378">Hydrolase</keyword>
<dbReference type="SUPFAM" id="SSF53474">
    <property type="entry name" value="alpha/beta-Hydrolases"/>
    <property type="match status" value="1"/>
</dbReference>
<dbReference type="EMBL" id="JAEVLS010000005">
    <property type="protein sequence ID" value="MBM0107612.1"/>
    <property type="molecule type" value="Genomic_DNA"/>
</dbReference>
<protein>
    <submittedName>
        <fullName evidence="2">Alpha/beta fold hydrolase</fullName>
    </submittedName>
</protein>
<sequence>MTASPPTPTRTLTIPGPAGTLEALLDEPTTVSSPEALAVVCHPHPLYGGTMTNKVVYSLAKAFNEAGATAVRFNYRGVGASTGSYDDGNGETADAQAVLDWAAERWSGARLYLAGFSFGGAVAIRAAATRNVTRLVTIAPAIRRVSVDTGSLPQCPWLIVQGDRDELVDPNDIRQWAQELPESPRLVMLEGVEHFFHGRLNDLRQTVVRWLIELAQLGR</sequence>
<name>A0ABS1X311_9GAMM</name>
<dbReference type="Proteomes" id="UP000661077">
    <property type="component" value="Unassembled WGS sequence"/>
</dbReference>
<dbReference type="InterPro" id="IPR000383">
    <property type="entry name" value="Xaa-Pro-like_dom"/>
</dbReference>
<dbReference type="PANTHER" id="PTHR42103">
    <property type="entry name" value="ALPHA/BETA-HYDROLASES SUPERFAMILY PROTEIN"/>
    <property type="match status" value="1"/>
</dbReference>